<comment type="similarity">
    <text evidence="2">Belongs to the HPF/YfiA ribosome-associated protein family. Long HPF subfamily.</text>
</comment>
<proteinExistence type="inferred from homology"/>
<dbReference type="InterPro" id="IPR036567">
    <property type="entry name" value="RHF-like"/>
</dbReference>
<protein>
    <recommendedName>
        <fullName evidence="2">Ribosome hibernation promoting factor</fullName>
        <shortName evidence="2">HPF</shortName>
    </recommendedName>
</protein>
<dbReference type="GO" id="GO:0043024">
    <property type="term" value="F:ribosomal small subunit binding"/>
    <property type="evidence" value="ECO:0007669"/>
    <property type="project" value="TreeGrafter"/>
</dbReference>
<dbReference type="Pfam" id="PF16321">
    <property type="entry name" value="Ribosom_S30AE_C"/>
    <property type="match status" value="1"/>
</dbReference>
<dbReference type="RefSeq" id="WP_005981657.1">
    <property type="nucleotide sequence ID" value="NZ_CABKNW010000005.1"/>
</dbReference>
<dbReference type="InterPro" id="IPR050574">
    <property type="entry name" value="HPF/YfiA_ribosome-assoc"/>
</dbReference>
<dbReference type="GeneID" id="78453436"/>
<reference evidence="4 5" key="1">
    <citation type="submission" date="2018-06" db="EMBL/GenBank/DDBJ databases">
        <authorList>
            <consortium name="Pathogen Informatics"/>
            <person name="Doyle S."/>
        </authorList>
    </citation>
    <scope>NUCLEOTIDE SEQUENCE [LARGE SCALE GENOMIC DNA]</scope>
    <source>
        <strain evidence="4 5">NCTC12112</strain>
    </source>
</reference>
<keyword evidence="2" id="KW-0963">Cytoplasm</keyword>
<dbReference type="InterPro" id="IPR003489">
    <property type="entry name" value="RHF/RaiA"/>
</dbReference>
<dbReference type="Gene3D" id="3.30.160.100">
    <property type="entry name" value="Ribosome hibernation promotion factor-like"/>
    <property type="match status" value="1"/>
</dbReference>
<name>A0AAX2JCI1_9FUSO</name>
<evidence type="ECO:0000256" key="1">
    <source>
        <dbReference type="ARBA" id="ARBA00022845"/>
    </source>
</evidence>
<gene>
    <name evidence="2" type="primary">hpf</name>
    <name evidence="4" type="ORF">NCTC12112_02148</name>
</gene>
<comment type="function">
    <text evidence="2">Required for dimerization of active 70S ribosomes into 100S ribosomes in stationary phase; 100S ribosomes are translationally inactive and sometimes present during exponential growth.</text>
</comment>
<dbReference type="InterPro" id="IPR038416">
    <property type="entry name" value="Ribosom_S30AE_C_sf"/>
</dbReference>
<dbReference type="Pfam" id="PF02482">
    <property type="entry name" value="Ribosomal_S30AE"/>
    <property type="match status" value="1"/>
</dbReference>
<dbReference type="GO" id="GO:0045900">
    <property type="term" value="P:negative regulation of translational elongation"/>
    <property type="evidence" value="ECO:0007669"/>
    <property type="project" value="TreeGrafter"/>
</dbReference>
<dbReference type="InterPro" id="IPR034694">
    <property type="entry name" value="HPF_long/plastid"/>
</dbReference>
<dbReference type="KEGG" id="ful:C4N20_01355"/>
<dbReference type="PANTHER" id="PTHR33231:SF1">
    <property type="entry name" value="30S RIBOSOMAL PROTEIN"/>
    <property type="match status" value="1"/>
</dbReference>
<feature type="domain" description="Sigma 54 modulation/S30EA ribosomal protein C-terminal" evidence="3">
    <location>
        <begin position="130"/>
        <end position="174"/>
    </location>
</feature>
<dbReference type="HAMAP" id="MF_00839">
    <property type="entry name" value="HPF"/>
    <property type="match status" value="1"/>
</dbReference>
<organism evidence="4 5">
    <name type="scientific">Fusobacterium ulcerans</name>
    <dbReference type="NCBI Taxonomy" id="861"/>
    <lineage>
        <taxon>Bacteria</taxon>
        <taxon>Fusobacteriati</taxon>
        <taxon>Fusobacteriota</taxon>
        <taxon>Fusobacteriia</taxon>
        <taxon>Fusobacteriales</taxon>
        <taxon>Fusobacteriaceae</taxon>
        <taxon>Fusobacterium</taxon>
    </lineage>
</organism>
<dbReference type="Proteomes" id="UP000249008">
    <property type="component" value="Chromosome 1"/>
</dbReference>
<evidence type="ECO:0000256" key="2">
    <source>
        <dbReference type="HAMAP-Rule" id="MF_00839"/>
    </source>
</evidence>
<accession>A0AAX2JCI1</accession>
<evidence type="ECO:0000313" key="5">
    <source>
        <dbReference type="Proteomes" id="UP000249008"/>
    </source>
</evidence>
<dbReference type="NCBIfam" id="TIGR00741">
    <property type="entry name" value="yfiA"/>
    <property type="match status" value="1"/>
</dbReference>
<dbReference type="AlphaFoldDB" id="A0AAX2JCI1"/>
<dbReference type="InterPro" id="IPR032528">
    <property type="entry name" value="Ribosom_S30AE_C"/>
</dbReference>
<dbReference type="SUPFAM" id="SSF69754">
    <property type="entry name" value="Ribosome binding protein Y (YfiA homologue)"/>
    <property type="match status" value="1"/>
</dbReference>
<dbReference type="EMBL" id="LS483487">
    <property type="protein sequence ID" value="SQJ06917.1"/>
    <property type="molecule type" value="Genomic_DNA"/>
</dbReference>
<keyword evidence="1 2" id="KW-0810">Translation regulation</keyword>
<sequence>MKMSIHGKQLVVTDAIKKYAETKLGRVEKYHDSIIDLDVSLSAVRTKTGSSHTAEVLAYLSGSTLKASCTDTDLYAAIDQVSDIIEAQLKKHKEKRAINYGQVPGVKKIKYDPETNTVEKEAAVNVVKVYLPPKPMDIEEAILQLELLNRVFYPFTNCETGEMNIVYKRKDGDYAHVEPAIKK</sequence>
<dbReference type="CDD" id="cd00552">
    <property type="entry name" value="RaiA"/>
    <property type="match status" value="1"/>
</dbReference>
<dbReference type="PANTHER" id="PTHR33231">
    <property type="entry name" value="30S RIBOSOMAL PROTEIN"/>
    <property type="match status" value="1"/>
</dbReference>
<comment type="subcellular location">
    <subcellularLocation>
        <location evidence="2">Cytoplasm</location>
    </subcellularLocation>
</comment>
<comment type="subunit">
    <text evidence="2">Interacts with 100S ribosomes.</text>
</comment>
<dbReference type="GO" id="GO:0022627">
    <property type="term" value="C:cytosolic small ribosomal subunit"/>
    <property type="evidence" value="ECO:0007669"/>
    <property type="project" value="TreeGrafter"/>
</dbReference>
<evidence type="ECO:0000313" key="4">
    <source>
        <dbReference type="EMBL" id="SQJ06917.1"/>
    </source>
</evidence>
<dbReference type="Gene3D" id="3.30.505.50">
    <property type="entry name" value="Sigma 54 modulation/S30EA ribosomal protein, C-terminal domain"/>
    <property type="match status" value="1"/>
</dbReference>
<evidence type="ECO:0000259" key="3">
    <source>
        <dbReference type="Pfam" id="PF16321"/>
    </source>
</evidence>